<dbReference type="GeneID" id="36402731"/>
<dbReference type="RefSeq" id="XP_024586310.1">
    <property type="nucleotide sequence ID" value="XM_024721185.1"/>
</dbReference>
<reference evidence="2" key="1">
    <citation type="submission" date="2014-09" db="EMBL/GenBank/DDBJ databases">
        <authorList>
            <person name="Sharma Rahul"/>
            <person name="Thines Marco"/>
        </authorList>
    </citation>
    <scope>NUCLEOTIDE SEQUENCE [LARGE SCALE GENOMIC DNA]</scope>
</reference>
<dbReference type="AlphaFoldDB" id="A0A0P1B6Q3"/>
<dbReference type="Proteomes" id="UP000054928">
    <property type="component" value="Unassembled WGS sequence"/>
</dbReference>
<proteinExistence type="predicted"/>
<protein>
    <submittedName>
        <fullName evidence="1">Uncharacterized protein</fullName>
    </submittedName>
</protein>
<evidence type="ECO:0000313" key="1">
    <source>
        <dbReference type="EMBL" id="CEG49941.1"/>
    </source>
</evidence>
<keyword evidence="2" id="KW-1185">Reference proteome</keyword>
<organism evidence="1 2">
    <name type="scientific">Plasmopara halstedii</name>
    <name type="common">Downy mildew of sunflower</name>
    <dbReference type="NCBI Taxonomy" id="4781"/>
    <lineage>
        <taxon>Eukaryota</taxon>
        <taxon>Sar</taxon>
        <taxon>Stramenopiles</taxon>
        <taxon>Oomycota</taxon>
        <taxon>Peronosporomycetes</taxon>
        <taxon>Peronosporales</taxon>
        <taxon>Peronosporaceae</taxon>
        <taxon>Plasmopara</taxon>
    </lineage>
</organism>
<accession>A0A0P1B6Q3</accession>
<evidence type="ECO:0000313" key="2">
    <source>
        <dbReference type="Proteomes" id="UP000054928"/>
    </source>
</evidence>
<dbReference type="EMBL" id="CCYD01003101">
    <property type="protein sequence ID" value="CEG49941.1"/>
    <property type="molecule type" value="Genomic_DNA"/>
</dbReference>
<sequence length="58" mass="6655">MDYILTNIQTDCNFSLVRLVSYVTHTTIYTTARTTSYDAVVDQFFQRLLSKQSLNGVT</sequence>
<name>A0A0P1B6Q3_PLAHL</name>